<evidence type="ECO:0000313" key="3">
    <source>
        <dbReference type="Proteomes" id="UP000237684"/>
    </source>
</evidence>
<dbReference type="SUPFAM" id="SSF54001">
    <property type="entry name" value="Cysteine proteinases"/>
    <property type="match status" value="1"/>
</dbReference>
<feature type="domain" description="Transglutaminase-like" evidence="1">
    <location>
        <begin position="160"/>
        <end position="226"/>
    </location>
</feature>
<dbReference type="EMBL" id="NIGF01000001">
    <property type="protein sequence ID" value="PQV65534.1"/>
    <property type="molecule type" value="Genomic_DNA"/>
</dbReference>
<reference evidence="2 3" key="1">
    <citation type="journal article" date="2018" name="Syst. Appl. Microbiol.">
        <title>Abditibacterium utsteinense sp. nov., the first cultivated member of candidate phylum FBP, isolated from ice-free Antarctic soil samples.</title>
        <authorList>
            <person name="Tahon G."/>
            <person name="Tytgat B."/>
            <person name="Lebbe L."/>
            <person name="Carlier A."/>
            <person name="Willems A."/>
        </authorList>
    </citation>
    <scope>NUCLEOTIDE SEQUENCE [LARGE SCALE GENOMIC DNA]</scope>
    <source>
        <strain evidence="2 3">LMG 29911</strain>
    </source>
</reference>
<sequence length="275" mass="30731">MLIRLGYELIFDLNEPVAMTLMLDIHPSRQADVRAYRASIEPDVPVQTFTDSFGNICKRVLAPAGKIRFFADGIVEDSGLPDANIEGAIQHNVEDLPSECLQFLLNSRYCEVDKMVPIAWELFGHTNPGWERVRAICDWVHQKVTFGYAYARPTKSAFDVYAERMGVCRDFSHTALTLCRCMNIPARYTTGYLGDIGVPQSASPMDFSGWFEVYLGGKWHTCDARHNKPRIGRIVMAYGRDATDVALTTSYGSAPLVGFKVVTEVVEEDALADFA</sequence>
<organism evidence="2 3">
    <name type="scientific">Abditibacterium utsteinense</name>
    <dbReference type="NCBI Taxonomy" id="1960156"/>
    <lineage>
        <taxon>Bacteria</taxon>
        <taxon>Pseudomonadati</taxon>
        <taxon>Abditibacteriota</taxon>
        <taxon>Abditibacteriia</taxon>
        <taxon>Abditibacteriales</taxon>
        <taxon>Abditibacteriaceae</taxon>
        <taxon>Abditibacterium</taxon>
    </lineage>
</organism>
<dbReference type="AlphaFoldDB" id="A0A2S8SXL8"/>
<dbReference type="InterPro" id="IPR002931">
    <property type="entry name" value="Transglutaminase-like"/>
</dbReference>
<accession>A0A2S8SXL8</accession>
<comment type="caution">
    <text evidence="2">The sequence shown here is derived from an EMBL/GenBank/DDBJ whole genome shotgun (WGS) entry which is preliminary data.</text>
</comment>
<dbReference type="PANTHER" id="PTHR33490">
    <property type="entry name" value="BLR5614 PROTEIN-RELATED"/>
    <property type="match status" value="1"/>
</dbReference>
<dbReference type="GO" id="GO:0006508">
    <property type="term" value="P:proteolysis"/>
    <property type="evidence" value="ECO:0007669"/>
    <property type="project" value="UniProtKB-KW"/>
</dbReference>
<dbReference type="Proteomes" id="UP000237684">
    <property type="component" value="Unassembled WGS sequence"/>
</dbReference>
<dbReference type="Pfam" id="PF01841">
    <property type="entry name" value="Transglut_core"/>
    <property type="match status" value="1"/>
</dbReference>
<dbReference type="SMART" id="SM00460">
    <property type="entry name" value="TGc"/>
    <property type="match status" value="1"/>
</dbReference>
<dbReference type="PANTHER" id="PTHR33490:SF12">
    <property type="entry name" value="BLL5557 PROTEIN"/>
    <property type="match status" value="1"/>
</dbReference>
<evidence type="ECO:0000259" key="1">
    <source>
        <dbReference type="SMART" id="SM00460"/>
    </source>
</evidence>
<evidence type="ECO:0000313" key="2">
    <source>
        <dbReference type="EMBL" id="PQV65534.1"/>
    </source>
</evidence>
<dbReference type="InParanoid" id="A0A2S8SXL8"/>
<dbReference type="OrthoDB" id="5438043at2"/>
<dbReference type="GO" id="GO:0008233">
    <property type="term" value="F:peptidase activity"/>
    <property type="evidence" value="ECO:0007669"/>
    <property type="project" value="UniProtKB-KW"/>
</dbReference>
<dbReference type="Gene3D" id="3.10.620.30">
    <property type="match status" value="1"/>
</dbReference>
<dbReference type="InterPro" id="IPR038765">
    <property type="entry name" value="Papain-like_cys_pep_sf"/>
</dbReference>
<proteinExistence type="predicted"/>
<name>A0A2S8SXL8_9BACT</name>
<keyword evidence="2" id="KW-0378">Hydrolase</keyword>
<gene>
    <name evidence="2" type="ORF">B1R32_101276</name>
</gene>
<keyword evidence="2" id="KW-0645">Protease</keyword>
<dbReference type="RefSeq" id="WP_105482306.1">
    <property type="nucleotide sequence ID" value="NZ_NIGF01000001.1"/>
</dbReference>
<dbReference type="Gene3D" id="2.60.40.2250">
    <property type="match status" value="1"/>
</dbReference>
<protein>
    <submittedName>
        <fullName evidence="2">Transglutaminase-like enzyme, putative cysteine protease</fullName>
    </submittedName>
</protein>
<keyword evidence="3" id="KW-1185">Reference proteome</keyword>